<dbReference type="PROSITE" id="PS50238">
    <property type="entry name" value="RHOGAP"/>
    <property type="match status" value="1"/>
</dbReference>
<dbReference type="InterPro" id="IPR001202">
    <property type="entry name" value="WW_dom"/>
</dbReference>
<name>A0A8K0KRP0_LADFU</name>
<keyword evidence="7" id="KW-1185">Reference proteome</keyword>
<feature type="region of interest" description="Disordered" evidence="2">
    <location>
        <begin position="222"/>
        <end position="274"/>
    </location>
</feature>
<gene>
    <name evidence="6" type="ORF">J437_LFUL000806</name>
</gene>
<dbReference type="InterPro" id="IPR008936">
    <property type="entry name" value="Rho_GTPase_activation_prot"/>
</dbReference>
<organism evidence="6 7">
    <name type="scientific">Ladona fulva</name>
    <name type="common">Scarce chaser dragonfly</name>
    <name type="synonym">Libellula fulva</name>
    <dbReference type="NCBI Taxonomy" id="123851"/>
    <lineage>
        <taxon>Eukaryota</taxon>
        <taxon>Metazoa</taxon>
        <taxon>Ecdysozoa</taxon>
        <taxon>Arthropoda</taxon>
        <taxon>Hexapoda</taxon>
        <taxon>Insecta</taxon>
        <taxon>Pterygota</taxon>
        <taxon>Palaeoptera</taxon>
        <taxon>Odonata</taxon>
        <taxon>Epiprocta</taxon>
        <taxon>Anisoptera</taxon>
        <taxon>Libelluloidea</taxon>
        <taxon>Libellulidae</taxon>
        <taxon>Ladona</taxon>
    </lineage>
</organism>
<keyword evidence="1" id="KW-0343">GTPase activation</keyword>
<dbReference type="GO" id="GO:0005737">
    <property type="term" value="C:cytoplasm"/>
    <property type="evidence" value="ECO:0007669"/>
    <property type="project" value="TreeGrafter"/>
</dbReference>
<evidence type="ECO:0000256" key="2">
    <source>
        <dbReference type="SAM" id="MobiDB-lite"/>
    </source>
</evidence>
<dbReference type="EMBL" id="KZ312450">
    <property type="protein sequence ID" value="KAG8240331.1"/>
    <property type="molecule type" value="Genomic_DNA"/>
</dbReference>
<reference evidence="6" key="1">
    <citation type="submission" date="2013-04" db="EMBL/GenBank/DDBJ databases">
        <authorList>
            <person name="Qu J."/>
            <person name="Murali S.C."/>
            <person name="Bandaranaike D."/>
            <person name="Bellair M."/>
            <person name="Blankenburg K."/>
            <person name="Chao H."/>
            <person name="Dinh H."/>
            <person name="Doddapaneni H."/>
            <person name="Downs B."/>
            <person name="Dugan-Rocha S."/>
            <person name="Elkadiri S."/>
            <person name="Gnanaolivu R.D."/>
            <person name="Hernandez B."/>
            <person name="Javaid M."/>
            <person name="Jayaseelan J.C."/>
            <person name="Lee S."/>
            <person name="Li M."/>
            <person name="Ming W."/>
            <person name="Munidasa M."/>
            <person name="Muniz J."/>
            <person name="Nguyen L."/>
            <person name="Ongeri F."/>
            <person name="Osuji N."/>
            <person name="Pu L.-L."/>
            <person name="Puazo M."/>
            <person name="Qu C."/>
            <person name="Quiroz J."/>
            <person name="Raj R."/>
            <person name="Weissenberger G."/>
            <person name="Xin Y."/>
            <person name="Zou X."/>
            <person name="Han Y."/>
            <person name="Richards S."/>
            <person name="Worley K."/>
            <person name="Muzny D."/>
            <person name="Gibbs R."/>
        </authorList>
    </citation>
    <scope>NUCLEOTIDE SEQUENCE</scope>
    <source>
        <strain evidence="6">Sampled in the wild</strain>
    </source>
</reference>
<evidence type="ECO:0008006" key="8">
    <source>
        <dbReference type="Google" id="ProtNLM"/>
    </source>
</evidence>
<feature type="compositionally biased region" description="Basic and acidic residues" evidence="2">
    <location>
        <begin position="445"/>
        <end position="455"/>
    </location>
</feature>
<evidence type="ECO:0000313" key="7">
    <source>
        <dbReference type="Proteomes" id="UP000792457"/>
    </source>
</evidence>
<dbReference type="PROSITE" id="PS50020">
    <property type="entry name" value="WW_DOMAIN_2"/>
    <property type="match status" value="1"/>
</dbReference>
<feature type="domain" description="PH" evidence="3">
    <location>
        <begin position="517"/>
        <end position="637"/>
    </location>
</feature>
<feature type="region of interest" description="Disordered" evidence="2">
    <location>
        <begin position="194"/>
        <end position="213"/>
    </location>
</feature>
<evidence type="ECO:0000259" key="4">
    <source>
        <dbReference type="PROSITE" id="PS50020"/>
    </source>
</evidence>
<dbReference type="OrthoDB" id="79452at2759"/>
<dbReference type="GO" id="GO:0007165">
    <property type="term" value="P:signal transduction"/>
    <property type="evidence" value="ECO:0007669"/>
    <property type="project" value="InterPro"/>
</dbReference>
<dbReference type="AlphaFoldDB" id="A0A8K0KRP0"/>
<feature type="domain" description="Rho-GAP" evidence="5">
    <location>
        <begin position="729"/>
        <end position="918"/>
    </location>
</feature>
<feature type="compositionally biased region" description="Gly residues" evidence="2">
    <location>
        <begin position="412"/>
        <end position="421"/>
    </location>
</feature>
<dbReference type="SUPFAM" id="SSF50729">
    <property type="entry name" value="PH domain-like"/>
    <property type="match status" value="1"/>
</dbReference>
<feature type="compositionally biased region" description="Basic and acidic residues" evidence="2">
    <location>
        <begin position="48"/>
        <end position="57"/>
    </location>
</feature>
<feature type="region of interest" description="Disordered" evidence="2">
    <location>
        <begin position="333"/>
        <end position="352"/>
    </location>
</feature>
<dbReference type="PROSITE" id="PS01159">
    <property type="entry name" value="WW_DOMAIN_1"/>
    <property type="match status" value="1"/>
</dbReference>
<dbReference type="InterPro" id="IPR001849">
    <property type="entry name" value="PH_domain"/>
</dbReference>
<evidence type="ECO:0000259" key="5">
    <source>
        <dbReference type="PROSITE" id="PS50238"/>
    </source>
</evidence>
<feature type="domain" description="WW" evidence="4">
    <location>
        <begin position="356"/>
        <end position="383"/>
    </location>
</feature>
<dbReference type="PANTHER" id="PTHR23176">
    <property type="entry name" value="RHO/RAC/CDC GTPASE-ACTIVATING PROTEIN"/>
    <property type="match status" value="1"/>
</dbReference>
<dbReference type="InterPro" id="IPR050729">
    <property type="entry name" value="Rho-GAP"/>
</dbReference>
<evidence type="ECO:0000313" key="6">
    <source>
        <dbReference type="EMBL" id="KAG8240331.1"/>
    </source>
</evidence>
<dbReference type="Pfam" id="PF00620">
    <property type="entry name" value="RhoGAP"/>
    <property type="match status" value="1"/>
</dbReference>
<feature type="compositionally biased region" description="Basic and acidic residues" evidence="2">
    <location>
        <begin position="196"/>
        <end position="213"/>
    </location>
</feature>
<feature type="region of interest" description="Disordered" evidence="2">
    <location>
        <begin position="409"/>
        <end position="455"/>
    </location>
</feature>
<dbReference type="GO" id="GO:0005096">
    <property type="term" value="F:GTPase activator activity"/>
    <property type="evidence" value="ECO:0007669"/>
    <property type="project" value="UniProtKB-KW"/>
</dbReference>
<dbReference type="Gene3D" id="1.10.555.10">
    <property type="entry name" value="Rho GTPase activation protein"/>
    <property type="match status" value="1"/>
</dbReference>
<feature type="compositionally biased region" description="Low complexity" evidence="2">
    <location>
        <begin position="96"/>
        <end position="118"/>
    </location>
</feature>
<dbReference type="CDD" id="cd13233">
    <property type="entry name" value="PH_ARHGAP9-like"/>
    <property type="match status" value="1"/>
</dbReference>
<dbReference type="CDD" id="cd00201">
    <property type="entry name" value="WW"/>
    <property type="match status" value="1"/>
</dbReference>
<feature type="compositionally biased region" description="Basic and acidic residues" evidence="2">
    <location>
        <begin position="222"/>
        <end position="241"/>
    </location>
</feature>
<feature type="compositionally biased region" description="Basic and acidic residues" evidence="2">
    <location>
        <begin position="18"/>
        <end position="27"/>
    </location>
</feature>
<dbReference type="PROSITE" id="PS50003">
    <property type="entry name" value="PH_DOMAIN"/>
    <property type="match status" value="1"/>
</dbReference>
<dbReference type="SMART" id="SM00233">
    <property type="entry name" value="PH"/>
    <property type="match status" value="1"/>
</dbReference>
<feature type="region of interest" description="Disordered" evidence="2">
    <location>
        <begin position="18"/>
        <end position="164"/>
    </location>
</feature>
<accession>A0A8K0KRP0</accession>
<dbReference type="InterPro" id="IPR011993">
    <property type="entry name" value="PH-like_dom_sf"/>
</dbReference>
<sequence length="922" mass="102271">GIEWRLSALGLAGKEKLEEEEVKKVTEAGKGSFRKSKEQISAKYTNIECDKVPDSKSTRGSTESVDGKNGPRKDVDDKRPEVEGVAVGSPVQTPKLSQSDSFKSTSSESKLSSSSSQDIPTSVDWHGERVTPPTRPPVPPRRRKGAETPVSDGGDAVKGLQRKDLGEVDGCEDAKANTEIKAVTKETTDCIVAEPKPTEKEIPSSKTEVVKVEEKVEEKVHRGVEGMKLSGKEGETDEGKKIKYSVGSEGTTGDGECCESELSLESTQGDEEEVMQEEEEVVEGCGEWKGVFVRGRRKGSCSSDIEAWKRGLSGWCSVEDEDDFLECTQFDPDDSQSLSVGCGSPLADPEKSVEEWYSSNDAEGRVYYFEENSHESSWTLPEVSITSPSQTPPLAGISASPMGSDSFISGRSSGGEEGLGANGHEEVDREGGSSFALRGEPPMPKVKERQKEWEKATGGRLIQLRENTDKDRGMRNSARATKTRSMILMDPISGEIKMSSYGKILKDWPELWDGNMCILKEGPLNRTKITENGKKVRKNWAPSHVVLTELFLLFFKDAKTFAATKAGNSGGNSSNEPAASPELCVDLSGASVERGDHLSSRRNVFLVTAILGLQVLCQDDNPQNSESWYQEILKVIRQLPSAVDGSPRQNTLERQTYIEAHSPDEHKKFPRIGRSKSVKVKKDASMEDLSVTEKQVKIRARLKKFFHRRPTMESLVKKGIWKDEPAFGCYLDQVSGEGIPRIPLFVQRCIAAIEAKPENMKADGLYRASGNLSQVQKIRLQVDQYNLDILDVEEDVHVLTGALKLFFRELKEPLIPFSLFSKALSASTNPNRKEQLSEFRELVKSLPMANYDTLKYLLQHLLRVTSYQEYNRMHIANLAIVFGPTLMWPEQESLNMALDLMQQNLVIECLLQEFDSIFLSGR</sequence>
<evidence type="ECO:0000259" key="3">
    <source>
        <dbReference type="PROSITE" id="PS50003"/>
    </source>
</evidence>
<dbReference type="InterPro" id="IPR000198">
    <property type="entry name" value="RhoGAP_dom"/>
</dbReference>
<dbReference type="Gene3D" id="2.30.29.30">
    <property type="entry name" value="Pleckstrin-homology domain (PH domain)/Phosphotyrosine-binding domain (PTB)"/>
    <property type="match status" value="1"/>
</dbReference>
<reference evidence="6" key="2">
    <citation type="submission" date="2017-10" db="EMBL/GenBank/DDBJ databases">
        <title>Ladona fulva Genome sequencing and assembly.</title>
        <authorList>
            <person name="Murali S."/>
            <person name="Richards S."/>
            <person name="Bandaranaike D."/>
            <person name="Bellair M."/>
            <person name="Blankenburg K."/>
            <person name="Chao H."/>
            <person name="Dinh H."/>
            <person name="Doddapaneni H."/>
            <person name="Dugan-Rocha S."/>
            <person name="Elkadiri S."/>
            <person name="Gnanaolivu R."/>
            <person name="Hernandez B."/>
            <person name="Skinner E."/>
            <person name="Javaid M."/>
            <person name="Lee S."/>
            <person name="Li M."/>
            <person name="Ming W."/>
            <person name="Munidasa M."/>
            <person name="Muniz J."/>
            <person name="Nguyen L."/>
            <person name="Hughes D."/>
            <person name="Osuji N."/>
            <person name="Pu L.-L."/>
            <person name="Puazo M."/>
            <person name="Qu C."/>
            <person name="Quiroz J."/>
            <person name="Raj R."/>
            <person name="Weissenberger G."/>
            <person name="Xin Y."/>
            <person name="Zou X."/>
            <person name="Han Y."/>
            <person name="Worley K."/>
            <person name="Muzny D."/>
            <person name="Gibbs R."/>
        </authorList>
    </citation>
    <scope>NUCLEOTIDE SEQUENCE</scope>
    <source>
        <strain evidence="6">Sampled in the wild</strain>
    </source>
</reference>
<dbReference type="SMART" id="SM00324">
    <property type="entry name" value="RhoGAP"/>
    <property type="match status" value="1"/>
</dbReference>
<evidence type="ECO:0000256" key="1">
    <source>
        <dbReference type="ARBA" id="ARBA00022468"/>
    </source>
</evidence>
<feature type="non-terminal residue" evidence="6">
    <location>
        <position position="922"/>
    </location>
</feature>
<dbReference type="Proteomes" id="UP000792457">
    <property type="component" value="Unassembled WGS sequence"/>
</dbReference>
<dbReference type="Gene3D" id="2.20.70.10">
    <property type="match status" value="1"/>
</dbReference>
<feature type="compositionally biased region" description="Basic and acidic residues" evidence="2">
    <location>
        <begin position="65"/>
        <end position="82"/>
    </location>
</feature>
<comment type="caution">
    <text evidence="6">The sequence shown here is derived from an EMBL/GenBank/DDBJ whole genome shotgun (WGS) entry which is preliminary data.</text>
</comment>
<dbReference type="SUPFAM" id="SSF48350">
    <property type="entry name" value="GTPase activation domain, GAP"/>
    <property type="match status" value="1"/>
</dbReference>
<protein>
    <recommendedName>
        <fullName evidence="8">Rho GTPase-activating protein 12</fullName>
    </recommendedName>
</protein>
<dbReference type="FunFam" id="1.10.555.10:FF:000071">
    <property type="entry name" value="Rho GTPase activating protein 27"/>
    <property type="match status" value="1"/>
</dbReference>
<dbReference type="PANTHER" id="PTHR23176:SF129">
    <property type="entry name" value="RHO GTPASE ACTIVATING PROTEIN AT 16F, ISOFORM E-RELATED"/>
    <property type="match status" value="1"/>
</dbReference>
<proteinExistence type="predicted"/>